<reference evidence="2" key="1">
    <citation type="submission" date="2014-11" db="EMBL/GenBank/DDBJ databases">
        <authorList>
            <person name="Amaro Gonzalez C."/>
        </authorList>
    </citation>
    <scope>NUCLEOTIDE SEQUENCE</scope>
</reference>
<feature type="compositionally biased region" description="Polar residues" evidence="1">
    <location>
        <begin position="10"/>
        <end position="21"/>
    </location>
</feature>
<dbReference type="EMBL" id="GBXM01065693">
    <property type="protein sequence ID" value="JAH42884.1"/>
    <property type="molecule type" value="Transcribed_RNA"/>
</dbReference>
<evidence type="ECO:0000256" key="1">
    <source>
        <dbReference type="SAM" id="MobiDB-lite"/>
    </source>
</evidence>
<accession>A0A0E9SNF3</accession>
<proteinExistence type="predicted"/>
<sequence length="49" mass="5321">MALFPPMSKQKISVNATSSGASKLPEQPFQNADSGCHQALECFRVQLQV</sequence>
<evidence type="ECO:0000313" key="2">
    <source>
        <dbReference type="EMBL" id="JAH42884.1"/>
    </source>
</evidence>
<name>A0A0E9SNF3_ANGAN</name>
<organism evidence="2">
    <name type="scientific">Anguilla anguilla</name>
    <name type="common">European freshwater eel</name>
    <name type="synonym">Muraena anguilla</name>
    <dbReference type="NCBI Taxonomy" id="7936"/>
    <lineage>
        <taxon>Eukaryota</taxon>
        <taxon>Metazoa</taxon>
        <taxon>Chordata</taxon>
        <taxon>Craniata</taxon>
        <taxon>Vertebrata</taxon>
        <taxon>Euteleostomi</taxon>
        <taxon>Actinopterygii</taxon>
        <taxon>Neopterygii</taxon>
        <taxon>Teleostei</taxon>
        <taxon>Anguilliformes</taxon>
        <taxon>Anguillidae</taxon>
        <taxon>Anguilla</taxon>
    </lineage>
</organism>
<reference evidence="2" key="2">
    <citation type="journal article" date="2015" name="Fish Shellfish Immunol.">
        <title>Early steps in the European eel (Anguilla anguilla)-Vibrio vulnificus interaction in the gills: Role of the RtxA13 toxin.</title>
        <authorList>
            <person name="Callol A."/>
            <person name="Pajuelo D."/>
            <person name="Ebbesson L."/>
            <person name="Teles M."/>
            <person name="MacKenzie S."/>
            <person name="Amaro C."/>
        </authorList>
    </citation>
    <scope>NUCLEOTIDE SEQUENCE</scope>
</reference>
<protein>
    <submittedName>
        <fullName evidence="2">Uncharacterized protein</fullName>
    </submittedName>
</protein>
<dbReference type="AlphaFoldDB" id="A0A0E9SNF3"/>
<feature type="region of interest" description="Disordered" evidence="1">
    <location>
        <begin position="1"/>
        <end position="30"/>
    </location>
</feature>